<dbReference type="SMART" id="SM00448">
    <property type="entry name" value="REC"/>
    <property type="match status" value="1"/>
</dbReference>
<sequence length="224" mass="26215">MFKVLIVEDDPKIREIMLENIERWGYEGSYVEDFTQTLNTFIEFKPHIVLLDINLPCFDGFYWCNKIRELSKVPIIFVSSRNTNMDIIMAMNMGGDDFIQKPFSLDVLMAKIQAIIRRTYSYTSVESDVVEYNGAILNLKDSNLMFNEEKVELTKNEFKILYILMKNNGKVVSRDKIMRSLWEDESFVDDNTLTVNINRLRKKLSDIGLDDFISTRKGQGYIIQ</sequence>
<accession>A0A1I1AXJ2</accession>
<dbReference type="Pfam" id="PF00072">
    <property type="entry name" value="Response_reg"/>
    <property type="match status" value="1"/>
</dbReference>
<evidence type="ECO:0000256" key="1">
    <source>
        <dbReference type="ARBA" id="ARBA00018672"/>
    </source>
</evidence>
<evidence type="ECO:0000256" key="4">
    <source>
        <dbReference type="ARBA" id="ARBA00023163"/>
    </source>
</evidence>
<dbReference type="Gene3D" id="3.40.50.2300">
    <property type="match status" value="1"/>
</dbReference>
<dbReference type="InterPro" id="IPR016032">
    <property type="entry name" value="Sig_transdc_resp-reg_C-effctor"/>
</dbReference>
<dbReference type="GO" id="GO:0006355">
    <property type="term" value="P:regulation of DNA-templated transcription"/>
    <property type="evidence" value="ECO:0007669"/>
    <property type="project" value="InterPro"/>
</dbReference>
<dbReference type="OrthoDB" id="9790442at2"/>
<keyword evidence="2" id="KW-0805">Transcription regulation</keyword>
<keyword evidence="3 7" id="KW-0238">DNA-binding</keyword>
<dbReference type="Gene3D" id="1.10.10.10">
    <property type="entry name" value="Winged helix-like DNA-binding domain superfamily/Winged helix DNA-binding domain"/>
    <property type="match status" value="1"/>
</dbReference>
<dbReference type="PANTHER" id="PTHR48111">
    <property type="entry name" value="REGULATOR OF RPOS"/>
    <property type="match status" value="1"/>
</dbReference>
<dbReference type="InterPro" id="IPR036388">
    <property type="entry name" value="WH-like_DNA-bd_sf"/>
</dbReference>
<dbReference type="SUPFAM" id="SSF52172">
    <property type="entry name" value="CheY-like"/>
    <property type="match status" value="1"/>
</dbReference>
<feature type="modified residue" description="4-aspartylphosphate" evidence="6">
    <location>
        <position position="52"/>
    </location>
</feature>
<dbReference type="InterPro" id="IPR039420">
    <property type="entry name" value="WalR-like"/>
</dbReference>
<comment type="function">
    <text evidence="5">May play the central regulatory role in sporulation. It may be an element of the effector pathway responsible for the activation of sporulation genes in response to nutritional stress. Spo0A may act in concert with spo0H (a sigma factor) to control the expression of some genes that are critical to the sporulation process.</text>
</comment>
<dbReference type="Proteomes" id="UP000198619">
    <property type="component" value="Unassembled WGS sequence"/>
</dbReference>
<dbReference type="RefSeq" id="WP_090042995.1">
    <property type="nucleotide sequence ID" value="NZ_FOKI01000049.1"/>
</dbReference>
<dbReference type="GO" id="GO:0005829">
    <property type="term" value="C:cytosol"/>
    <property type="evidence" value="ECO:0007669"/>
    <property type="project" value="TreeGrafter"/>
</dbReference>
<dbReference type="InterPro" id="IPR001789">
    <property type="entry name" value="Sig_transdc_resp-reg_receiver"/>
</dbReference>
<feature type="domain" description="Response regulatory" evidence="8">
    <location>
        <begin position="3"/>
        <end position="116"/>
    </location>
</feature>
<dbReference type="GO" id="GO:0032993">
    <property type="term" value="C:protein-DNA complex"/>
    <property type="evidence" value="ECO:0007669"/>
    <property type="project" value="TreeGrafter"/>
</dbReference>
<dbReference type="PANTHER" id="PTHR48111:SF43">
    <property type="entry name" value="STAGE 0 SPORULATION PROTEIN A HOMOLOG"/>
    <property type="match status" value="1"/>
</dbReference>
<keyword evidence="4" id="KW-0804">Transcription</keyword>
<evidence type="ECO:0000256" key="5">
    <source>
        <dbReference type="ARBA" id="ARBA00024867"/>
    </source>
</evidence>
<reference evidence="10 11" key="1">
    <citation type="submission" date="2016-10" db="EMBL/GenBank/DDBJ databases">
        <authorList>
            <person name="de Groot N.N."/>
        </authorList>
    </citation>
    <scope>NUCLEOTIDE SEQUENCE [LARGE SCALE GENOMIC DNA]</scope>
    <source>
        <strain evidence="10 11">DSM 12271</strain>
    </source>
</reference>
<evidence type="ECO:0000259" key="8">
    <source>
        <dbReference type="PROSITE" id="PS50110"/>
    </source>
</evidence>
<dbReference type="SMART" id="SM00862">
    <property type="entry name" value="Trans_reg_C"/>
    <property type="match status" value="1"/>
</dbReference>
<dbReference type="STRING" id="84698.SAMN04488528_10499"/>
<evidence type="ECO:0000313" key="11">
    <source>
        <dbReference type="Proteomes" id="UP000198619"/>
    </source>
</evidence>
<gene>
    <name evidence="10" type="ORF">SAMN04488528_10499</name>
</gene>
<dbReference type="PROSITE" id="PS50110">
    <property type="entry name" value="RESPONSE_REGULATORY"/>
    <property type="match status" value="1"/>
</dbReference>
<dbReference type="SUPFAM" id="SSF46894">
    <property type="entry name" value="C-terminal effector domain of the bipartite response regulators"/>
    <property type="match status" value="1"/>
</dbReference>
<dbReference type="Pfam" id="PF00486">
    <property type="entry name" value="Trans_reg_C"/>
    <property type="match status" value="1"/>
</dbReference>
<proteinExistence type="predicted"/>
<keyword evidence="6" id="KW-0597">Phosphoprotein</keyword>
<feature type="DNA-binding region" description="OmpR/PhoB-type" evidence="7">
    <location>
        <begin position="127"/>
        <end position="224"/>
    </location>
</feature>
<dbReference type="CDD" id="cd18159">
    <property type="entry name" value="REC_OmpR_NsrR-like"/>
    <property type="match status" value="1"/>
</dbReference>
<protein>
    <recommendedName>
        <fullName evidence="1">Stage 0 sporulation protein A homolog</fullName>
    </recommendedName>
</protein>
<dbReference type="PROSITE" id="PS51755">
    <property type="entry name" value="OMPR_PHOB"/>
    <property type="match status" value="1"/>
</dbReference>
<evidence type="ECO:0000313" key="10">
    <source>
        <dbReference type="EMBL" id="SFB42126.1"/>
    </source>
</evidence>
<dbReference type="InterPro" id="IPR001867">
    <property type="entry name" value="OmpR/PhoB-type_DNA-bd"/>
</dbReference>
<dbReference type="GO" id="GO:0000976">
    <property type="term" value="F:transcription cis-regulatory region binding"/>
    <property type="evidence" value="ECO:0007669"/>
    <property type="project" value="TreeGrafter"/>
</dbReference>
<dbReference type="EMBL" id="FOKI01000049">
    <property type="protein sequence ID" value="SFB42126.1"/>
    <property type="molecule type" value="Genomic_DNA"/>
</dbReference>
<dbReference type="GO" id="GO:0000156">
    <property type="term" value="F:phosphorelay response regulator activity"/>
    <property type="evidence" value="ECO:0007669"/>
    <property type="project" value="TreeGrafter"/>
</dbReference>
<evidence type="ECO:0000259" key="9">
    <source>
        <dbReference type="PROSITE" id="PS51755"/>
    </source>
</evidence>
<dbReference type="InterPro" id="IPR011006">
    <property type="entry name" value="CheY-like_superfamily"/>
</dbReference>
<evidence type="ECO:0000256" key="2">
    <source>
        <dbReference type="ARBA" id="ARBA00023015"/>
    </source>
</evidence>
<name>A0A1I1AXJ2_9CLOT</name>
<evidence type="ECO:0000256" key="3">
    <source>
        <dbReference type="ARBA" id="ARBA00023125"/>
    </source>
</evidence>
<organism evidence="10 11">
    <name type="scientific">Clostridium frigidicarnis</name>
    <dbReference type="NCBI Taxonomy" id="84698"/>
    <lineage>
        <taxon>Bacteria</taxon>
        <taxon>Bacillati</taxon>
        <taxon>Bacillota</taxon>
        <taxon>Clostridia</taxon>
        <taxon>Eubacteriales</taxon>
        <taxon>Clostridiaceae</taxon>
        <taxon>Clostridium</taxon>
    </lineage>
</organism>
<evidence type="ECO:0000256" key="7">
    <source>
        <dbReference type="PROSITE-ProRule" id="PRU01091"/>
    </source>
</evidence>
<evidence type="ECO:0000256" key="6">
    <source>
        <dbReference type="PROSITE-ProRule" id="PRU00169"/>
    </source>
</evidence>
<dbReference type="AlphaFoldDB" id="A0A1I1AXJ2"/>
<dbReference type="CDD" id="cd00383">
    <property type="entry name" value="trans_reg_C"/>
    <property type="match status" value="1"/>
</dbReference>
<feature type="domain" description="OmpR/PhoB-type" evidence="9">
    <location>
        <begin position="127"/>
        <end position="224"/>
    </location>
</feature>
<keyword evidence="11" id="KW-1185">Reference proteome</keyword>